<keyword evidence="7 11" id="KW-0479">Metal-binding</keyword>
<accession>A0A9P6E1E5</accession>
<comment type="cofactor">
    <cofactor evidence="11 12">
        <name>Zn(2+)</name>
        <dbReference type="ChEBI" id="CHEBI:29105"/>
    </cofactor>
    <text evidence="11 12">Binds 1 zinc ion per subunit.</text>
</comment>
<evidence type="ECO:0000259" key="17">
    <source>
        <dbReference type="Pfam" id="PF20512"/>
    </source>
</evidence>
<dbReference type="PIRSF" id="PIRSF001480">
    <property type="entry name" value="Mannose-6-phosphate_isomerase"/>
    <property type="match status" value="1"/>
</dbReference>
<dbReference type="PRINTS" id="PR00714">
    <property type="entry name" value="MAN6PISMRASE"/>
</dbReference>
<dbReference type="GO" id="GO:0009298">
    <property type="term" value="P:GDP-mannose biosynthetic process"/>
    <property type="evidence" value="ECO:0007669"/>
    <property type="project" value="InterPro"/>
</dbReference>
<comment type="function">
    <text evidence="2">Involved in the synthesis of the GDP-mannose and dolichol-phosphate-mannose required for a number of critical mannosyl transfer reactions.</text>
</comment>
<evidence type="ECO:0000256" key="3">
    <source>
        <dbReference type="ARBA" id="ARBA00004666"/>
    </source>
</evidence>
<dbReference type="GO" id="GO:0005975">
    <property type="term" value="P:carbohydrate metabolic process"/>
    <property type="evidence" value="ECO:0007669"/>
    <property type="project" value="InterPro"/>
</dbReference>
<dbReference type="Gene3D" id="1.10.441.10">
    <property type="entry name" value="Phosphomannose Isomerase, domain 2"/>
    <property type="match status" value="1"/>
</dbReference>
<dbReference type="Pfam" id="PF20511">
    <property type="entry name" value="PMI_typeI_cat"/>
    <property type="match status" value="1"/>
</dbReference>
<dbReference type="InterPro" id="IPR046458">
    <property type="entry name" value="PMI_typeI_hel"/>
</dbReference>
<feature type="domain" description="Phosphomannose isomerase type I C-terminal" evidence="15">
    <location>
        <begin position="338"/>
        <end position="382"/>
    </location>
</feature>
<feature type="binding site" evidence="11">
    <location>
        <position position="130"/>
    </location>
    <ligand>
        <name>Zn(2+)</name>
        <dbReference type="ChEBI" id="CHEBI:29105"/>
    </ligand>
</feature>
<dbReference type="EC" id="5.3.1.8" evidence="5 12"/>
<feature type="binding site" evidence="11">
    <location>
        <position position="277"/>
    </location>
    <ligand>
        <name>Zn(2+)</name>
        <dbReference type="ChEBI" id="CHEBI:29105"/>
    </ligand>
</feature>
<evidence type="ECO:0000256" key="11">
    <source>
        <dbReference type="PIRSR" id="PIRSR001480-2"/>
    </source>
</evidence>
<dbReference type="NCBIfam" id="TIGR00218">
    <property type="entry name" value="manA"/>
    <property type="match status" value="1"/>
</dbReference>
<comment type="catalytic activity">
    <reaction evidence="1 12">
        <text>D-mannose 6-phosphate = D-fructose 6-phosphate</text>
        <dbReference type="Rhea" id="RHEA:12356"/>
        <dbReference type="ChEBI" id="CHEBI:58735"/>
        <dbReference type="ChEBI" id="CHEBI:61527"/>
        <dbReference type="EC" id="5.3.1.8"/>
    </reaction>
</comment>
<dbReference type="PANTHER" id="PTHR10309:SF0">
    <property type="entry name" value="MANNOSE-6-PHOSPHATE ISOMERASE"/>
    <property type="match status" value="1"/>
</dbReference>
<dbReference type="InterPro" id="IPR001250">
    <property type="entry name" value="Man6P_Isoase-1"/>
</dbReference>
<feature type="domain" description="Phosphomannose isomerase type I catalytic" evidence="16">
    <location>
        <begin position="3"/>
        <end position="145"/>
    </location>
</feature>
<organism evidence="18 19">
    <name type="scientific">Hydnum rufescens UP504</name>
    <dbReference type="NCBI Taxonomy" id="1448309"/>
    <lineage>
        <taxon>Eukaryota</taxon>
        <taxon>Fungi</taxon>
        <taxon>Dikarya</taxon>
        <taxon>Basidiomycota</taxon>
        <taxon>Agaricomycotina</taxon>
        <taxon>Agaricomycetes</taxon>
        <taxon>Cantharellales</taxon>
        <taxon>Hydnaceae</taxon>
        <taxon>Hydnum</taxon>
    </lineage>
</organism>
<dbReference type="InterPro" id="IPR014710">
    <property type="entry name" value="RmlC-like_jellyroll"/>
</dbReference>
<evidence type="ECO:0000256" key="12">
    <source>
        <dbReference type="RuleBase" id="RU000611"/>
    </source>
</evidence>
<dbReference type="PROSITE" id="PS00966">
    <property type="entry name" value="PMI_I_2"/>
    <property type="match status" value="1"/>
</dbReference>
<gene>
    <name evidence="18" type="ORF">BS47DRAFT_1313261</name>
</gene>
<comment type="caution">
    <text evidence="18">The sequence shown here is derived from an EMBL/GenBank/DDBJ whole genome shotgun (WGS) entry which is preliminary data.</text>
</comment>
<dbReference type="CDD" id="cd07011">
    <property type="entry name" value="cupin_PMI_type_I_N"/>
    <property type="match status" value="1"/>
</dbReference>
<comment type="similarity">
    <text evidence="4 13">Belongs to the mannose-6-phosphate isomerase type 1 family.</text>
</comment>
<comment type="pathway">
    <text evidence="3 14">Nucleotide-sugar biosynthesis; GDP-alpha-D-mannose biosynthesis; alpha-D-mannose 1-phosphate from D-fructose 6-phosphate: step 1/2.</text>
</comment>
<dbReference type="PROSITE" id="PS00965">
    <property type="entry name" value="PMI_I_1"/>
    <property type="match status" value="1"/>
</dbReference>
<evidence type="ECO:0000259" key="16">
    <source>
        <dbReference type="Pfam" id="PF20511"/>
    </source>
</evidence>
<keyword evidence="19" id="KW-1185">Reference proteome</keyword>
<dbReference type="Pfam" id="PF01238">
    <property type="entry name" value="PMI_typeI_C"/>
    <property type="match status" value="1"/>
</dbReference>
<keyword evidence="8 11" id="KW-0862">Zinc</keyword>
<feature type="binding site" evidence="11">
    <location>
        <position position="105"/>
    </location>
    <ligand>
        <name>Zn(2+)</name>
        <dbReference type="ChEBI" id="CHEBI:29105"/>
    </ligand>
</feature>
<keyword evidence="9 12" id="KW-0413">Isomerase</keyword>
<evidence type="ECO:0000256" key="2">
    <source>
        <dbReference type="ARBA" id="ARBA00002564"/>
    </source>
</evidence>
<evidence type="ECO:0000256" key="6">
    <source>
        <dbReference type="ARBA" id="ARBA00018236"/>
    </source>
</evidence>
<feature type="binding site" evidence="11">
    <location>
        <position position="103"/>
    </location>
    <ligand>
        <name>Zn(2+)</name>
        <dbReference type="ChEBI" id="CHEBI:29105"/>
    </ligand>
</feature>
<name>A0A9P6E1E5_9AGAM</name>
<dbReference type="InterPro" id="IPR046457">
    <property type="entry name" value="PMI_typeI_cat"/>
</dbReference>
<evidence type="ECO:0000259" key="15">
    <source>
        <dbReference type="Pfam" id="PF01238"/>
    </source>
</evidence>
<evidence type="ECO:0000256" key="10">
    <source>
        <dbReference type="PIRSR" id="PIRSR001480-1"/>
    </source>
</evidence>
<dbReference type="EMBL" id="MU128925">
    <property type="protein sequence ID" value="KAF9518380.1"/>
    <property type="molecule type" value="Genomic_DNA"/>
</dbReference>
<feature type="domain" description="Phosphomannose isomerase type I helical insertion" evidence="17">
    <location>
        <begin position="171"/>
        <end position="258"/>
    </location>
</feature>
<dbReference type="Gene3D" id="2.60.120.10">
    <property type="entry name" value="Jelly Rolls"/>
    <property type="match status" value="2"/>
</dbReference>
<dbReference type="GO" id="GO:0005829">
    <property type="term" value="C:cytosol"/>
    <property type="evidence" value="ECO:0007669"/>
    <property type="project" value="TreeGrafter"/>
</dbReference>
<evidence type="ECO:0000256" key="5">
    <source>
        <dbReference type="ARBA" id="ARBA00011956"/>
    </source>
</evidence>
<dbReference type="InterPro" id="IPR011051">
    <property type="entry name" value="RmlC_Cupin_sf"/>
</dbReference>
<dbReference type="OrthoDB" id="6605218at2759"/>
<sequence>MSVFKLISGVQSYDWGKIGEDSVVAQYASTSPNFKLDKEKPYAELWMGTHPSCPSKLADSGRDLGEHIASHPELLGTPITDRFGRDLPFLFKVLAIRKALSIQAHPDIQLAERLHKERPDVYKDANHKPEMAIAITPFVGFCGFLPPKDIALYLQVVPEFASLVDADISSSFQSLVSPTSSDLPPVSPNENLVKSGIRQVFGSVMASPAAKVKEAVSALISRYKRGEAKSVESGVRDLAITLDRQFPDDVGVLCIFLLNIVRLDAGEAIFLQANEPHAYISGDIIETMATSDNVVRAGLTPKLRDVPTLLSMLTYKSQPASEQLMVPKTFRKARCTKLYDPPIDEFSVLLTVLTPGGHLRETHDAIDGPSIFIVTAGHGIIIWFEGLHRLETPLQKGDAFFVGAGTEVAFVTEEELVVYRAFVEVTGTP</sequence>
<feature type="active site" evidence="10">
    <location>
        <position position="296"/>
    </location>
</feature>
<proteinExistence type="inferred from homology"/>
<dbReference type="InterPro" id="IPR046456">
    <property type="entry name" value="PMI_typeI_C"/>
</dbReference>
<dbReference type="InterPro" id="IPR018050">
    <property type="entry name" value="Pmannose_isomerase-type1_CS"/>
</dbReference>
<evidence type="ECO:0000256" key="9">
    <source>
        <dbReference type="ARBA" id="ARBA00023235"/>
    </source>
</evidence>
<evidence type="ECO:0000256" key="13">
    <source>
        <dbReference type="RuleBase" id="RU004189"/>
    </source>
</evidence>
<evidence type="ECO:0000256" key="14">
    <source>
        <dbReference type="RuleBase" id="RU004248"/>
    </source>
</evidence>
<dbReference type="GO" id="GO:0004476">
    <property type="term" value="F:mannose-6-phosphate isomerase activity"/>
    <property type="evidence" value="ECO:0007669"/>
    <property type="project" value="UniProtKB-EC"/>
</dbReference>
<dbReference type="Pfam" id="PF20512">
    <property type="entry name" value="PMI_typeI_hel"/>
    <property type="match status" value="1"/>
</dbReference>
<dbReference type="Proteomes" id="UP000886523">
    <property type="component" value="Unassembled WGS sequence"/>
</dbReference>
<evidence type="ECO:0000256" key="8">
    <source>
        <dbReference type="ARBA" id="ARBA00022833"/>
    </source>
</evidence>
<dbReference type="GO" id="GO:0008270">
    <property type="term" value="F:zinc ion binding"/>
    <property type="evidence" value="ECO:0007669"/>
    <property type="project" value="InterPro"/>
</dbReference>
<evidence type="ECO:0000256" key="7">
    <source>
        <dbReference type="ARBA" id="ARBA00022723"/>
    </source>
</evidence>
<dbReference type="InterPro" id="IPR016305">
    <property type="entry name" value="Mannose-6-P_Isomerase"/>
</dbReference>
<evidence type="ECO:0000256" key="4">
    <source>
        <dbReference type="ARBA" id="ARBA00010772"/>
    </source>
</evidence>
<dbReference type="PANTHER" id="PTHR10309">
    <property type="entry name" value="MANNOSE-6-PHOSPHATE ISOMERASE"/>
    <property type="match status" value="1"/>
</dbReference>
<dbReference type="AlphaFoldDB" id="A0A9P6E1E5"/>
<reference evidence="18" key="1">
    <citation type="journal article" date="2020" name="Nat. Commun.">
        <title>Large-scale genome sequencing of mycorrhizal fungi provides insights into the early evolution of symbiotic traits.</title>
        <authorList>
            <person name="Miyauchi S."/>
            <person name="Kiss E."/>
            <person name="Kuo A."/>
            <person name="Drula E."/>
            <person name="Kohler A."/>
            <person name="Sanchez-Garcia M."/>
            <person name="Morin E."/>
            <person name="Andreopoulos B."/>
            <person name="Barry K.W."/>
            <person name="Bonito G."/>
            <person name="Buee M."/>
            <person name="Carver A."/>
            <person name="Chen C."/>
            <person name="Cichocki N."/>
            <person name="Clum A."/>
            <person name="Culley D."/>
            <person name="Crous P.W."/>
            <person name="Fauchery L."/>
            <person name="Girlanda M."/>
            <person name="Hayes R.D."/>
            <person name="Keri Z."/>
            <person name="LaButti K."/>
            <person name="Lipzen A."/>
            <person name="Lombard V."/>
            <person name="Magnuson J."/>
            <person name="Maillard F."/>
            <person name="Murat C."/>
            <person name="Nolan M."/>
            <person name="Ohm R.A."/>
            <person name="Pangilinan J."/>
            <person name="Pereira M.F."/>
            <person name="Perotto S."/>
            <person name="Peter M."/>
            <person name="Pfister S."/>
            <person name="Riley R."/>
            <person name="Sitrit Y."/>
            <person name="Stielow J.B."/>
            <person name="Szollosi G."/>
            <person name="Zifcakova L."/>
            <person name="Stursova M."/>
            <person name="Spatafora J.W."/>
            <person name="Tedersoo L."/>
            <person name="Vaario L.M."/>
            <person name="Yamada A."/>
            <person name="Yan M."/>
            <person name="Wang P."/>
            <person name="Xu J."/>
            <person name="Bruns T."/>
            <person name="Baldrian P."/>
            <person name="Vilgalys R."/>
            <person name="Dunand C."/>
            <person name="Henrissat B."/>
            <person name="Grigoriev I.V."/>
            <person name="Hibbett D."/>
            <person name="Nagy L.G."/>
            <person name="Martin F.M."/>
        </authorList>
    </citation>
    <scope>NUCLEOTIDE SEQUENCE</scope>
    <source>
        <strain evidence="18">UP504</strain>
    </source>
</reference>
<evidence type="ECO:0000256" key="1">
    <source>
        <dbReference type="ARBA" id="ARBA00000757"/>
    </source>
</evidence>
<dbReference type="SUPFAM" id="SSF51182">
    <property type="entry name" value="RmlC-like cupins"/>
    <property type="match status" value="1"/>
</dbReference>
<protein>
    <recommendedName>
        <fullName evidence="6 12">Mannose-6-phosphate isomerase</fullName>
        <ecNumber evidence="5 12">5.3.1.8</ecNumber>
    </recommendedName>
</protein>
<evidence type="ECO:0000313" key="18">
    <source>
        <dbReference type="EMBL" id="KAF9518380.1"/>
    </source>
</evidence>
<evidence type="ECO:0000313" key="19">
    <source>
        <dbReference type="Proteomes" id="UP000886523"/>
    </source>
</evidence>